<evidence type="ECO:0000256" key="1">
    <source>
        <dbReference type="SAM" id="Phobius"/>
    </source>
</evidence>
<evidence type="ECO:0000313" key="2">
    <source>
        <dbReference type="EMBL" id="KLV11525.1"/>
    </source>
</evidence>
<comment type="caution">
    <text evidence="2">The sequence shown here is derived from an EMBL/GenBank/DDBJ whole genome shotgun (WGS) entry which is preliminary data.</text>
</comment>
<gene>
    <name evidence="2" type="ORF">ABT57_01970</name>
</gene>
<sequence length="149" mass="16978">MFLSLLVVTFLIAFVVCYIVTRVFAKPIDGILERIVADDIAFAWTKYLKFAIYVVGISGGVRIHYLESFLRPPSENFTPPELTLNRWVLEIYRTVIESLQSIAWMLLVFFIFALIAYVIVKAFELNHSRKMRGNTGHSGEKPTGSDDAQ</sequence>
<keyword evidence="1" id="KW-0472">Membrane</keyword>
<organism evidence="2 3">
    <name type="scientific">Photobacterium ganghwense</name>
    <dbReference type="NCBI Taxonomy" id="320778"/>
    <lineage>
        <taxon>Bacteria</taxon>
        <taxon>Pseudomonadati</taxon>
        <taxon>Pseudomonadota</taxon>
        <taxon>Gammaproteobacteria</taxon>
        <taxon>Vibrionales</taxon>
        <taxon>Vibrionaceae</taxon>
        <taxon>Photobacterium</taxon>
    </lineage>
</organism>
<keyword evidence="1" id="KW-0812">Transmembrane</keyword>
<dbReference type="EMBL" id="LDOU01000002">
    <property type="protein sequence ID" value="KLV11525.1"/>
    <property type="molecule type" value="Genomic_DNA"/>
</dbReference>
<accession>A0A0J1HIU7</accession>
<protein>
    <submittedName>
        <fullName evidence="2">Uncharacterized protein</fullName>
    </submittedName>
</protein>
<reference evidence="2 3" key="1">
    <citation type="submission" date="2015-05" db="EMBL/GenBank/DDBJ databases">
        <title>Photobacterium galathea sp. nov.</title>
        <authorList>
            <person name="Machado H."/>
            <person name="Gram L."/>
        </authorList>
    </citation>
    <scope>NUCLEOTIDE SEQUENCE [LARGE SCALE GENOMIC DNA]</scope>
    <source>
        <strain evidence="2 3">DSM 22954</strain>
    </source>
</reference>
<feature type="transmembrane region" description="Helical" evidence="1">
    <location>
        <begin position="102"/>
        <end position="123"/>
    </location>
</feature>
<dbReference type="OrthoDB" id="2111593at2"/>
<evidence type="ECO:0000313" key="3">
    <source>
        <dbReference type="Proteomes" id="UP000035909"/>
    </source>
</evidence>
<dbReference type="PATRIC" id="fig|320778.3.peg.418"/>
<dbReference type="STRING" id="320778.ABT57_01970"/>
<name>A0A0J1HIU7_9GAMM</name>
<keyword evidence="1" id="KW-1133">Transmembrane helix</keyword>
<dbReference type="AlphaFoldDB" id="A0A0J1HIU7"/>
<dbReference type="RefSeq" id="WP_047883484.1">
    <property type="nucleotide sequence ID" value="NZ_CP071325.1"/>
</dbReference>
<keyword evidence="3" id="KW-1185">Reference proteome</keyword>
<proteinExistence type="predicted"/>
<dbReference type="Proteomes" id="UP000035909">
    <property type="component" value="Unassembled WGS sequence"/>
</dbReference>